<proteinExistence type="predicted"/>
<keyword evidence="3" id="KW-1185">Reference proteome</keyword>
<evidence type="ECO:0000313" key="2">
    <source>
        <dbReference type="EMBL" id="MBC5667354.1"/>
    </source>
</evidence>
<protein>
    <submittedName>
        <fullName evidence="2">Uncharacterized protein</fullName>
    </submittedName>
</protein>
<dbReference type="EMBL" id="JACOOZ010000003">
    <property type="protein sequence ID" value="MBC5667354.1"/>
    <property type="molecule type" value="Genomic_DNA"/>
</dbReference>
<dbReference type="RefSeq" id="WP_186840135.1">
    <property type="nucleotide sequence ID" value="NZ_JACOOZ010000003.1"/>
</dbReference>
<accession>A0ABR7F301</accession>
<gene>
    <name evidence="2" type="ORF">H8S00_05055</name>
</gene>
<organism evidence="2 3">
    <name type="scientific">Eubacterium segne</name>
    <dbReference type="NCBI Taxonomy" id="2763045"/>
    <lineage>
        <taxon>Bacteria</taxon>
        <taxon>Bacillati</taxon>
        <taxon>Bacillota</taxon>
        <taxon>Clostridia</taxon>
        <taxon>Eubacteriales</taxon>
        <taxon>Eubacteriaceae</taxon>
        <taxon>Eubacterium</taxon>
    </lineage>
</organism>
<evidence type="ECO:0000313" key="3">
    <source>
        <dbReference type="Proteomes" id="UP000597877"/>
    </source>
</evidence>
<sequence length="68" mass="8007">MNDVLEQRLAAKKRDLGNQQEYFRIDMKNIEQSNYEDNAINALLNMKKLKTEIAELELILQLQKANEL</sequence>
<reference evidence="2 3" key="1">
    <citation type="submission" date="2020-08" db="EMBL/GenBank/DDBJ databases">
        <title>Genome public.</title>
        <authorList>
            <person name="Liu C."/>
            <person name="Sun Q."/>
        </authorList>
    </citation>
    <scope>NUCLEOTIDE SEQUENCE [LARGE SCALE GENOMIC DNA]</scope>
    <source>
        <strain evidence="2 3">BX4</strain>
    </source>
</reference>
<comment type="caution">
    <text evidence="2">The sequence shown here is derived from an EMBL/GenBank/DDBJ whole genome shotgun (WGS) entry which is preliminary data.</text>
</comment>
<evidence type="ECO:0000256" key="1">
    <source>
        <dbReference type="SAM" id="Coils"/>
    </source>
</evidence>
<feature type="coiled-coil region" evidence="1">
    <location>
        <begin position="39"/>
        <end position="66"/>
    </location>
</feature>
<dbReference type="Proteomes" id="UP000597877">
    <property type="component" value="Unassembled WGS sequence"/>
</dbReference>
<keyword evidence="1" id="KW-0175">Coiled coil</keyword>
<name>A0ABR7F301_9FIRM</name>